<name>A0AAW2YBK0_9LAMI</name>
<reference evidence="1" key="2">
    <citation type="journal article" date="2024" name="Plant">
        <title>Genomic evolution and insights into agronomic trait innovations of Sesamum species.</title>
        <authorList>
            <person name="Miao H."/>
            <person name="Wang L."/>
            <person name="Qu L."/>
            <person name="Liu H."/>
            <person name="Sun Y."/>
            <person name="Le M."/>
            <person name="Wang Q."/>
            <person name="Wei S."/>
            <person name="Zheng Y."/>
            <person name="Lin W."/>
            <person name="Duan Y."/>
            <person name="Cao H."/>
            <person name="Xiong S."/>
            <person name="Wang X."/>
            <person name="Wei L."/>
            <person name="Li C."/>
            <person name="Ma Q."/>
            <person name="Ju M."/>
            <person name="Zhao R."/>
            <person name="Li G."/>
            <person name="Mu C."/>
            <person name="Tian Q."/>
            <person name="Mei H."/>
            <person name="Zhang T."/>
            <person name="Gao T."/>
            <person name="Zhang H."/>
        </authorList>
    </citation>
    <scope>NUCLEOTIDE SEQUENCE</scope>
    <source>
        <strain evidence="1">KEN1</strain>
    </source>
</reference>
<dbReference type="AlphaFoldDB" id="A0AAW2YBK0"/>
<gene>
    <name evidence="1" type="ORF">Slati_0213200</name>
</gene>
<proteinExistence type="predicted"/>
<organism evidence="1">
    <name type="scientific">Sesamum latifolium</name>
    <dbReference type="NCBI Taxonomy" id="2727402"/>
    <lineage>
        <taxon>Eukaryota</taxon>
        <taxon>Viridiplantae</taxon>
        <taxon>Streptophyta</taxon>
        <taxon>Embryophyta</taxon>
        <taxon>Tracheophyta</taxon>
        <taxon>Spermatophyta</taxon>
        <taxon>Magnoliopsida</taxon>
        <taxon>eudicotyledons</taxon>
        <taxon>Gunneridae</taxon>
        <taxon>Pentapetalae</taxon>
        <taxon>asterids</taxon>
        <taxon>lamiids</taxon>
        <taxon>Lamiales</taxon>
        <taxon>Pedaliaceae</taxon>
        <taxon>Sesamum</taxon>
    </lineage>
</organism>
<reference evidence="1" key="1">
    <citation type="submission" date="2020-06" db="EMBL/GenBank/DDBJ databases">
        <authorList>
            <person name="Li T."/>
            <person name="Hu X."/>
            <person name="Zhang T."/>
            <person name="Song X."/>
            <person name="Zhang H."/>
            <person name="Dai N."/>
            <person name="Sheng W."/>
            <person name="Hou X."/>
            <person name="Wei L."/>
        </authorList>
    </citation>
    <scope>NUCLEOTIDE SEQUENCE</scope>
    <source>
        <strain evidence="1">KEN1</strain>
        <tissue evidence="1">Leaf</tissue>
    </source>
</reference>
<evidence type="ECO:0000313" key="1">
    <source>
        <dbReference type="EMBL" id="KAL0463256.1"/>
    </source>
</evidence>
<accession>A0AAW2YBK0</accession>
<protein>
    <submittedName>
        <fullName evidence="1">Uncharacterized protein</fullName>
    </submittedName>
</protein>
<comment type="caution">
    <text evidence="1">The sequence shown here is derived from an EMBL/GenBank/DDBJ whole genome shotgun (WGS) entry which is preliminary data.</text>
</comment>
<sequence length="62" mass="6739">MDKEGSSPACGLRGRWPRDRWLCDQVVGTRSLAQRSGRGCQVAGSVIRSRVPGRGLSNQQPT</sequence>
<dbReference type="EMBL" id="JACGWN010000001">
    <property type="protein sequence ID" value="KAL0463256.1"/>
    <property type="molecule type" value="Genomic_DNA"/>
</dbReference>